<accession>A0A060DH04</accession>
<protein>
    <submittedName>
        <fullName evidence="2">Uncharacterized protein</fullName>
    </submittedName>
</protein>
<evidence type="ECO:0000256" key="1">
    <source>
        <dbReference type="SAM" id="Phobius"/>
    </source>
</evidence>
<evidence type="ECO:0000313" key="3">
    <source>
        <dbReference type="Proteomes" id="UP000243670"/>
    </source>
</evidence>
<gene>
    <name evidence="2" type="ORF">M951_chr291</name>
</gene>
<geneLocation type="nucleomorph" evidence="2"/>
<dbReference type="Proteomes" id="UP000243670">
    <property type="component" value="Nucleomorph 2"/>
</dbReference>
<name>A0A060DH04_9EUKA</name>
<dbReference type="AlphaFoldDB" id="A0A060DH04"/>
<evidence type="ECO:0000313" key="2">
    <source>
        <dbReference type="EMBL" id="AIB09789.1"/>
    </source>
</evidence>
<organism evidence="2 3">
    <name type="scientific">Lotharella oceanica</name>
    <dbReference type="NCBI Taxonomy" id="641309"/>
    <lineage>
        <taxon>Eukaryota</taxon>
        <taxon>Sar</taxon>
        <taxon>Rhizaria</taxon>
        <taxon>Cercozoa</taxon>
        <taxon>Chlorarachniophyceae</taxon>
        <taxon>Lotharella</taxon>
    </lineage>
</organism>
<dbReference type="EMBL" id="CP006628">
    <property type="protein sequence ID" value="AIB09789.1"/>
    <property type="molecule type" value="Genomic_DNA"/>
</dbReference>
<sequence>MIPNFFIFKILINNYKDEIFVNKNYKSIFGFINGITIFLILCKICRYYPFSCTLFLFYYVIKYFFQKNIYGIVFLKYSSCFDNIKKKNLKFYFKKTRVFKCLTPSREFFITSYNLSFQQLAILVLLFIQCLFHNLVFIKIQNFIINRIFSLNYNILQVFYILFLDTSF</sequence>
<feature type="transmembrane region" description="Helical" evidence="1">
    <location>
        <begin position="144"/>
        <end position="163"/>
    </location>
</feature>
<proteinExistence type="predicted"/>
<keyword evidence="1" id="KW-0812">Transmembrane</keyword>
<feature type="transmembrane region" description="Helical" evidence="1">
    <location>
        <begin position="25"/>
        <end position="42"/>
    </location>
</feature>
<reference evidence="2 3" key="1">
    <citation type="journal article" date="2014" name="BMC Genomics">
        <title>Nucleomorph and plastid genome sequences of the chlorarachniophyte Lotharella oceanica: convergent reductive evolution and frequent recombination in nucleomorph-bearing algae.</title>
        <authorList>
            <person name="Tanifuji G."/>
            <person name="Onodera N.T."/>
            <person name="Brown M.W."/>
            <person name="Curtis B.A."/>
            <person name="Roger A.J."/>
            <person name="Ka-Shu Wong G."/>
            <person name="Melkonian M."/>
            <person name="Archibald J.M."/>
        </authorList>
    </citation>
    <scope>NUCLEOTIDE SEQUENCE [LARGE SCALE GENOMIC DNA]</scope>
    <source>
        <strain evidence="2 3">CCMP622</strain>
    </source>
</reference>
<feature type="transmembrane region" description="Helical" evidence="1">
    <location>
        <begin position="117"/>
        <end position="137"/>
    </location>
</feature>
<keyword evidence="2" id="KW-0542">Nucleomorph</keyword>
<keyword evidence="1" id="KW-1133">Transmembrane helix</keyword>
<keyword evidence="1" id="KW-0472">Membrane</keyword>